<dbReference type="Pfam" id="PF09851">
    <property type="entry name" value="SHOCT"/>
    <property type="match status" value="1"/>
</dbReference>
<evidence type="ECO:0000259" key="2">
    <source>
        <dbReference type="Pfam" id="PF09851"/>
    </source>
</evidence>
<sequence>MHYYDGNFGGMHLIWWIIWIALIAWIFFIPADIPYQKSKKENPLDILKRRFAKGEITKEDYEKSKKILNADSPKNLNT</sequence>
<name>A0A3L9YBB1_9FLAO</name>
<keyword evidence="1" id="KW-0472">Membrane</keyword>
<dbReference type="AlphaFoldDB" id="A0A3L9YBB1"/>
<feature type="domain" description="SHOCT" evidence="2">
    <location>
        <begin position="43"/>
        <end position="68"/>
    </location>
</feature>
<feature type="transmembrane region" description="Helical" evidence="1">
    <location>
        <begin position="13"/>
        <end position="31"/>
    </location>
</feature>
<accession>A0A3L9YBB1</accession>
<proteinExistence type="predicted"/>
<protein>
    <submittedName>
        <fullName evidence="3">Putative membrane protein</fullName>
    </submittedName>
</protein>
<organism evidence="3 4">
    <name type="scientific">Ulvibacter antarcticus</name>
    <dbReference type="NCBI Taxonomy" id="442714"/>
    <lineage>
        <taxon>Bacteria</taxon>
        <taxon>Pseudomonadati</taxon>
        <taxon>Bacteroidota</taxon>
        <taxon>Flavobacteriia</taxon>
        <taxon>Flavobacteriales</taxon>
        <taxon>Flavobacteriaceae</taxon>
        <taxon>Ulvibacter</taxon>
    </lineage>
</organism>
<evidence type="ECO:0000313" key="4">
    <source>
        <dbReference type="Proteomes" id="UP000271339"/>
    </source>
</evidence>
<keyword evidence="4" id="KW-1185">Reference proteome</keyword>
<evidence type="ECO:0000256" key="1">
    <source>
        <dbReference type="SAM" id="Phobius"/>
    </source>
</evidence>
<comment type="caution">
    <text evidence="3">The sequence shown here is derived from an EMBL/GenBank/DDBJ whole genome shotgun (WGS) entry which is preliminary data.</text>
</comment>
<reference evidence="3 4" key="1">
    <citation type="submission" date="2018-10" db="EMBL/GenBank/DDBJ databases">
        <title>Genomic Encyclopedia of Archaeal and Bacterial Type Strains, Phase II (KMG-II): from individual species to whole genera.</title>
        <authorList>
            <person name="Goeker M."/>
        </authorList>
    </citation>
    <scope>NUCLEOTIDE SEQUENCE [LARGE SCALE GENOMIC DNA]</scope>
    <source>
        <strain evidence="3 4">DSM 23424</strain>
    </source>
</reference>
<gene>
    <name evidence="3" type="ORF">BXY75_3285</name>
</gene>
<keyword evidence="1" id="KW-0812">Transmembrane</keyword>
<keyword evidence="1" id="KW-1133">Transmembrane helix</keyword>
<evidence type="ECO:0000313" key="3">
    <source>
        <dbReference type="EMBL" id="RMA56767.1"/>
    </source>
</evidence>
<dbReference type="EMBL" id="REFC01000016">
    <property type="protein sequence ID" value="RMA56767.1"/>
    <property type="molecule type" value="Genomic_DNA"/>
</dbReference>
<dbReference type="InterPro" id="IPR018649">
    <property type="entry name" value="SHOCT"/>
</dbReference>
<dbReference type="Proteomes" id="UP000271339">
    <property type="component" value="Unassembled WGS sequence"/>
</dbReference>
<dbReference type="RefSeq" id="WP_121908804.1">
    <property type="nucleotide sequence ID" value="NZ_REFC01000016.1"/>
</dbReference>
<dbReference type="OrthoDB" id="5421551at2"/>